<dbReference type="InterPro" id="IPR019683">
    <property type="entry name" value="SirA"/>
</dbReference>
<dbReference type="EMBL" id="JAMQKC010000003">
    <property type="protein sequence ID" value="MDC3416295.1"/>
    <property type="molecule type" value="Genomic_DNA"/>
</dbReference>
<keyword evidence="2" id="KW-1185">Reference proteome</keyword>
<accession>A0A9X3WDT7</accession>
<sequence>MQKYSIFWIEEEFCYHYFYRSEILYRFLNEYLSYTSRTDLLSQFTFVTRNLPYNTLLTHFKNYHGDSLKLEMTEKGLVMEKGNSSVCLELFDRYITVQAFSVEEADRLLFQCLKSFDPSFFIIESETTNCGWITPIKKEVLL</sequence>
<evidence type="ECO:0000313" key="1">
    <source>
        <dbReference type="EMBL" id="MDC3416295.1"/>
    </source>
</evidence>
<dbReference type="Pfam" id="PF10747">
    <property type="entry name" value="SirA"/>
    <property type="match status" value="1"/>
</dbReference>
<dbReference type="InterPro" id="IPR038449">
    <property type="entry name" value="SirA_sf"/>
</dbReference>
<gene>
    <name evidence="1" type="primary">sirA</name>
    <name evidence="1" type="ORF">NC799_05145</name>
</gene>
<evidence type="ECO:0000313" key="2">
    <source>
        <dbReference type="Proteomes" id="UP001145069"/>
    </source>
</evidence>
<dbReference type="Gene3D" id="3.30.310.250">
    <property type="entry name" value="Sporulation inhibitor of replication protein SirA"/>
    <property type="match status" value="1"/>
</dbReference>
<dbReference type="Proteomes" id="UP001145069">
    <property type="component" value="Unassembled WGS sequence"/>
</dbReference>
<reference evidence="1" key="1">
    <citation type="submission" date="2022-06" db="EMBL/GenBank/DDBJ databases">
        <title>Aquibacillus sp. a new bacterium isolated from soil saline samples.</title>
        <authorList>
            <person name="Galisteo C."/>
            <person name="De La Haba R."/>
            <person name="Sanchez-Porro C."/>
            <person name="Ventosa A."/>
        </authorList>
    </citation>
    <scope>NUCLEOTIDE SEQUENCE</scope>
    <source>
        <strain evidence="1">3ASR75-54</strain>
    </source>
</reference>
<protein>
    <submittedName>
        <fullName evidence="1">Sporulation inhibitor of replication protein SirA</fullName>
    </submittedName>
</protein>
<name>A0A9X3WDT7_9BACI</name>
<dbReference type="RefSeq" id="WP_272445302.1">
    <property type="nucleotide sequence ID" value="NZ_JAMQKC010000003.1"/>
</dbReference>
<comment type="caution">
    <text evidence="1">The sequence shown here is derived from an EMBL/GenBank/DDBJ whole genome shotgun (WGS) entry which is preliminary data.</text>
</comment>
<organism evidence="1 2">
    <name type="scientific">Aquibacillus salsiterrae</name>
    <dbReference type="NCBI Taxonomy" id="2950439"/>
    <lineage>
        <taxon>Bacteria</taxon>
        <taxon>Bacillati</taxon>
        <taxon>Bacillota</taxon>
        <taxon>Bacilli</taxon>
        <taxon>Bacillales</taxon>
        <taxon>Bacillaceae</taxon>
        <taxon>Aquibacillus</taxon>
    </lineage>
</organism>
<proteinExistence type="predicted"/>
<dbReference type="AlphaFoldDB" id="A0A9X3WDT7"/>